<feature type="chain" id="PRO_5015718086" evidence="2">
    <location>
        <begin position="19"/>
        <end position="179"/>
    </location>
</feature>
<keyword evidence="4" id="KW-1185">Reference proteome</keyword>
<evidence type="ECO:0000256" key="2">
    <source>
        <dbReference type="SAM" id="SignalP"/>
    </source>
</evidence>
<organism evidence="3 4">
    <name type="scientific">Litoreibacter ponti</name>
    <dbReference type="NCBI Taxonomy" id="1510457"/>
    <lineage>
        <taxon>Bacteria</taxon>
        <taxon>Pseudomonadati</taxon>
        <taxon>Pseudomonadota</taxon>
        <taxon>Alphaproteobacteria</taxon>
        <taxon>Rhodobacterales</taxon>
        <taxon>Roseobacteraceae</taxon>
        <taxon>Litoreibacter</taxon>
    </lineage>
</organism>
<evidence type="ECO:0000313" key="3">
    <source>
        <dbReference type="EMBL" id="PTX53859.1"/>
    </source>
</evidence>
<dbReference type="AlphaFoldDB" id="A0A2T6BCS7"/>
<accession>A0A2T6BCS7</accession>
<reference evidence="3 4" key="1">
    <citation type="submission" date="2018-04" db="EMBL/GenBank/DDBJ databases">
        <title>Genomic Encyclopedia of Archaeal and Bacterial Type Strains, Phase II (KMG-II): from individual species to whole genera.</title>
        <authorList>
            <person name="Goeker M."/>
        </authorList>
    </citation>
    <scope>NUCLEOTIDE SEQUENCE [LARGE SCALE GENOMIC DNA]</scope>
    <source>
        <strain evidence="3 4">DSM 100977</strain>
    </source>
</reference>
<evidence type="ECO:0000256" key="1">
    <source>
        <dbReference type="SAM" id="MobiDB-lite"/>
    </source>
</evidence>
<sequence>MIRTLIFALMAASTTACAYNYAVPITDANRKSPGIRVYGTKPLLQVSASEVKVLFVPNYNEEYALRFGAFLAKNDVNIQLGPSQTLQSITAKPDGTALVTGLLDFAKEAVKQGADDLGDALFSGRTAGEVQVYDIIFNPDGSIRELRPLIGPDARFKSLDRPGFPTNPDQGGDIGPLPE</sequence>
<dbReference type="PROSITE" id="PS51257">
    <property type="entry name" value="PROKAR_LIPOPROTEIN"/>
    <property type="match status" value="1"/>
</dbReference>
<comment type="caution">
    <text evidence="3">The sequence shown here is derived from an EMBL/GenBank/DDBJ whole genome shotgun (WGS) entry which is preliminary data.</text>
</comment>
<gene>
    <name evidence="3" type="ORF">C8N43_3902</name>
</gene>
<name>A0A2T6BCS7_9RHOB</name>
<keyword evidence="2" id="KW-0732">Signal</keyword>
<feature type="region of interest" description="Disordered" evidence="1">
    <location>
        <begin position="157"/>
        <end position="179"/>
    </location>
</feature>
<dbReference type="RefSeq" id="WP_107847571.1">
    <property type="nucleotide sequence ID" value="NZ_QBKS01000003.1"/>
</dbReference>
<evidence type="ECO:0000313" key="4">
    <source>
        <dbReference type="Proteomes" id="UP000243978"/>
    </source>
</evidence>
<dbReference type="Proteomes" id="UP000243978">
    <property type="component" value="Unassembled WGS sequence"/>
</dbReference>
<feature type="signal peptide" evidence="2">
    <location>
        <begin position="1"/>
        <end position="18"/>
    </location>
</feature>
<protein>
    <submittedName>
        <fullName evidence="3">Uncharacterized protein</fullName>
    </submittedName>
</protein>
<dbReference type="EMBL" id="QBKS01000003">
    <property type="protein sequence ID" value="PTX53859.1"/>
    <property type="molecule type" value="Genomic_DNA"/>
</dbReference>
<proteinExistence type="predicted"/>
<dbReference type="OrthoDB" id="8482232at2"/>